<gene>
    <name evidence="5" type="primary">pxpB</name>
    <name evidence="5" type="ORF">E3J95_04580</name>
</gene>
<dbReference type="GO" id="GO:0017168">
    <property type="term" value="F:5-oxoprolinase (ATP-hydrolyzing) activity"/>
    <property type="evidence" value="ECO:0007669"/>
    <property type="project" value="UniProtKB-EC"/>
</dbReference>
<dbReference type="InterPro" id="IPR029000">
    <property type="entry name" value="Cyclophilin-like_dom_sf"/>
</dbReference>
<evidence type="ECO:0000256" key="3">
    <source>
        <dbReference type="ARBA" id="ARBA00022840"/>
    </source>
</evidence>
<keyword evidence="1" id="KW-0547">Nucleotide-binding</keyword>
<keyword evidence="3" id="KW-0067">ATP-binding</keyword>
<organism evidence="5 6">
    <name type="scientific">Aerophobetes bacterium</name>
    <dbReference type="NCBI Taxonomy" id="2030807"/>
    <lineage>
        <taxon>Bacteria</taxon>
        <taxon>Candidatus Aerophobota</taxon>
    </lineage>
</organism>
<dbReference type="GO" id="GO:0005524">
    <property type="term" value="F:ATP binding"/>
    <property type="evidence" value="ECO:0007669"/>
    <property type="project" value="UniProtKB-KW"/>
</dbReference>
<dbReference type="AlphaFoldDB" id="A0A523QIG2"/>
<evidence type="ECO:0000313" key="5">
    <source>
        <dbReference type="EMBL" id="TES85372.1"/>
    </source>
</evidence>
<dbReference type="Gene3D" id="3.30.1360.40">
    <property type="match status" value="1"/>
</dbReference>
<dbReference type="SMART" id="SM00796">
    <property type="entry name" value="AHS1"/>
    <property type="match status" value="1"/>
</dbReference>
<dbReference type="Pfam" id="PF02682">
    <property type="entry name" value="CT_C_D"/>
    <property type="match status" value="1"/>
</dbReference>
<name>A0A523QIG2_UNCAE</name>
<evidence type="ECO:0000313" key="6">
    <source>
        <dbReference type="Proteomes" id="UP000320781"/>
    </source>
</evidence>
<evidence type="ECO:0000259" key="4">
    <source>
        <dbReference type="SMART" id="SM00796"/>
    </source>
</evidence>
<accession>A0A523QIG2</accession>
<evidence type="ECO:0000256" key="1">
    <source>
        <dbReference type="ARBA" id="ARBA00022741"/>
    </source>
</evidence>
<dbReference type="InterPro" id="IPR010016">
    <property type="entry name" value="PxpB"/>
</dbReference>
<dbReference type="SUPFAM" id="SSF160467">
    <property type="entry name" value="PH0987 N-terminal domain-like"/>
    <property type="match status" value="1"/>
</dbReference>
<dbReference type="NCBIfam" id="TIGR00370">
    <property type="entry name" value="5-oxoprolinase subunit PxpB"/>
    <property type="match status" value="1"/>
</dbReference>
<dbReference type="PANTHER" id="PTHR34698">
    <property type="entry name" value="5-OXOPROLINASE SUBUNIT B"/>
    <property type="match status" value="1"/>
</dbReference>
<evidence type="ECO:0000256" key="2">
    <source>
        <dbReference type="ARBA" id="ARBA00022801"/>
    </source>
</evidence>
<reference evidence="5 6" key="1">
    <citation type="submission" date="2019-03" db="EMBL/GenBank/DDBJ databases">
        <title>Metabolic potential of uncultured bacteria and archaea associated with petroleum seepage in deep-sea sediments.</title>
        <authorList>
            <person name="Dong X."/>
            <person name="Hubert C."/>
        </authorList>
    </citation>
    <scope>NUCLEOTIDE SEQUENCE [LARGE SCALE GENOMIC DNA]</scope>
    <source>
        <strain evidence="5">E44_bin92</strain>
    </source>
</reference>
<feature type="domain" description="Carboxyltransferase" evidence="4">
    <location>
        <begin position="3"/>
        <end position="205"/>
    </location>
</feature>
<dbReference type="PANTHER" id="PTHR34698:SF2">
    <property type="entry name" value="5-OXOPROLINASE SUBUNIT B"/>
    <property type="match status" value="1"/>
</dbReference>
<dbReference type="SUPFAM" id="SSF50891">
    <property type="entry name" value="Cyclophilin-like"/>
    <property type="match status" value="1"/>
</dbReference>
<protein>
    <submittedName>
        <fullName evidence="5">5-oxoprolinase subunit PxpB</fullName>
        <ecNumber evidence="5">3.5.2.9</ecNumber>
    </submittedName>
</protein>
<proteinExistence type="predicted"/>
<dbReference type="EMBL" id="SOKU01000223">
    <property type="protein sequence ID" value="TES85372.1"/>
    <property type="molecule type" value="Genomic_DNA"/>
</dbReference>
<dbReference type="EC" id="3.5.2.9" evidence="5"/>
<sequence length="248" mass="27889">MKTEKVAAGDRALFLNFANRISPQINRKVHLLASFIEKEKGEGILEMVPTYRSLCIYYDPLRLTLKDLKTKISQIEHELERAKKTPPARVLEIPVVYGGEYGPDLGFVAGSLGLSEEEVIHIHSGRDYLIYMCGFSPGFSYLGGLDKRIATPRLETPRIRVPAGSVGIAEGQTGIYPLESAGGWRLIGRTPLKLFDPYKDPPIPFVPGDYFRFIPISEEEYQKILEKVRRGDYKILVHDSQQGSFSCI</sequence>
<dbReference type="Gene3D" id="2.40.100.10">
    <property type="entry name" value="Cyclophilin-like"/>
    <property type="match status" value="1"/>
</dbReference>
<dbReference type="InterPro" id="IPR003833">
    <property type="entry name" value="CT_C_D"/>
</dbReference>
<comment type="caution">
    <text evidence="5">The sequence shown here is derived from an EMBL/GenBank/DDBJ whole genome shotgun (WGS) entry which is preliminary data.</text>
</comment>
<dbReference type="Proteomes" id="UP000320781">
    <property type="component" value="Unassembled WGS sequence"/>
</dbReference>
<keyword evidence="2 5" id="KW-0378">Hydrolase</keyword>